<dbReference type="Proteomes" id="UP001207736">
    <property type="component" value="Unassembled WGS sequence"/>
</dbReference>
<protein>
    <recommendedName>
        <fullName evidence="5">TonB C-terminal domain-containing protein</fullName>
    </recommendedName>
</protein>
<gene>
    <name evidence="1" type="ORF">RCZ15_14810</name>
    <name evidence="2" type="ORF">RCZ16_04300</name>
</gene>
<dbReference type="EMBL" id="BQKB01000009">
    <property type="protein sequence ID" value="GJM52112.1"/>
    <property type="molecule type" value="Genomic_DNA"/>
</dbReference>
<comment type="caution">
    <text evidence="1">The sequence shown here is derived from an EMBL/GenBank/DDBJ whole genome shotgun (WGS) entry which is preliminary data.</text>
</comment>
<evidence type="ECO:0008006" key="5">
    <source>
        <dbReference type="Google" id="ProtNLM"/>
    </source>
</evidence>
<name>A0AAV5AZC6_9FLAO</name>
<organism evidence="1 3">
    <name type="scientific">Capnocytophaga catalasegens</name>
    <dbReference type="NCBI Taxonomy" id="1004260"/>
    <lineage>
        <taxon>Bacteria</taxon>
        <taxon>Pseudomonadati</taxon>
        <taxon>Bacteroidota</taxon>
        <taxon>Flavobacteriia</taxon>
        <taxon>Flavobacteriales</taxon>
        <taxon>Flavobacteriaceae</taxon>
        <taxon>Capnocytophaga</taxon>
    </lineage>
</organism>
<dbReference type="AlphaFoldDB" id="A0AAV5AZC6"/>
<evidence type="ECO:0000313" key="4">
    <source>
        <dbReference type="Proteomes" id="UP001208692"/>
    </source>
</evidence>
<sequence>MINKLQAQVYEYHNTDVKPAFKVCEGLEEFTFECFMGEISRQVVEQMPSYEKKIGLIKGEVFATFIVNKEGKIEVSSIEGDNRLTGPASEMLANVKDIIPAKKNGQNVSVQFSMYVPFLWLK</sequence>
<dbReference type="Proteomes" id="UP001208692">
    <property type="component" value="Unassembled WGS sequence"/>
</dbReference>
<keyword evidence="4" id="KW-1185">Reference proteome</keyword>
<dbReference type="Gene3D" id="3.30.1150.10">
    <property type="match status" value="1"/>
</dbReference>
<evidence type="ECO:0000313" key="3">
    <source>
        <dbReference type="Proteomes" id="UP001207736"/>
    </source>
</evidence>
<evidence type="ECO:0000313" key="2">
    <source>
        <dbReference type="EMBL" id="GJM52112.1"/>
    </source>
</evidence>
<reference evidence="1 4" key="1">
    <citation type="submission" date="2021-11" db="EMBL/GenBank/DDBJ databases">
        <title>Draft genome sequence of Capnocytophaga sp. strain KC07075 isolated from cat oral cavity.</title>
        <authorList>
            <person name="Suzuki M."/>
            <person name="Imaoka K."/>
            <person name="Kimura M."/>
            <person name="Morikawa S."/>
            <person name="Maeda K."/>
        </authorList>
    </citation>
    <scope>NUCLEOTIDE SEQUENCE</scope>
    <source>
        <strain evidence="1">KC07075</strain>
        <strain evidence="2 4">KC07079</strain>
    </source>
</reference>
<dbReference type="EMBL" id="BQKA01000028">
    <property type="protein sequence ID" value="GJM50508.1"/>
    <property type="molecule type" value="Genomic_DNA"/>
</dbReference>
<accession>A0AAV5AZC6</accession>
<evidence type="ECO:0000313" key="1">
    <source>
        <dbReference type="EMBL" id="GJM50508.1"/>
    </source>
</evidence>
<proteinExistence type="predicted"/>